<name>A0A9W4SK03_9GLOM</name>
<dbReference type="GO" id="GO:0005576">
    <property type="term" value="C:extracellular region"/>
    <property type="evidence" value="ECO:0007669"/>
    <property type="project" value="UniProtKB-SubCell"/>
</dbReference>
<evidence type="ECO:0000256" key="4">
    <source>
        <dbReference type="SAM" id="Phobius"/>
    </source>
</evidence>
<dbReference type="Pfam" id="PF20147">
    <property type="entry name" value="Crinkler"/>
    <property type="match status" value="1"/>
</dbReference>
<keyword evidence="4" id="KW-1133">Transmembrane helix</keyword>
<evidence type="ECO:0000259" key="5">
    <source>
        <dbReference type="Pfam" id="PF20147"/>
    </source>
</evidence>
<gene>
    <name evidence="6" type="ORF">FWILDA_LOCUS5052</name>
</gene>
<dbReference type="EMBL" id="CAMKVN010000815">
    <property type="protein sequence ID" value="CAI2171383.1"/>
    <property type="molecule type" value="Genomic_DNA"/>
</dbReference>
<reference evidence="6" key="1">
    <citation type="submission" date="2022-08" db="EMBL/GenBank/DDBJ databases">
        <authorList>
            <person name="Kallberg Y."/>
            <person name="Tangrot J."/>
            <person name="Rosling A."/>
        </authorList>
    </citation>
    <scope>NUCLEOTIDE SEQUENCE</scope>
    <source>
        <strain evidence="6">Wild A</strain>
    </source>
</reference>
<proteinExistence type="predicted"/>
<dbReference type="InterPro" id="IPR045379">
    <property type="entry name" value="Crinkler_N"/>
</dbReference>
<feature type="domain" description="Crinkler effector protein N-terminal" evidence="5">
    <location>
        <begin position="19"/>
        <end position="107"/>
    </location>
</feature>
<comment type="caution">
    <text evidence="6">The sequence shown here is derived from an EMBL/GenBank/DDBJ whole genome shotgun (WGS) entry which is preliminary data.</text>
</comment>
<dbReference type="Proteomes" id="UP001153678">
    <property type="component" value="Unassembled WGS sequence"/>
</dbReference>
<evidence type="ECO:0000256" key="1">
    <source>
        <dbReference type="ARBA" id="ARBA00004340"/>
    </source>
</evidence>
<sequence>MQYNTIHDANGVVDIPIKKLDIDYLKNLIWNIIKESKECSNKAIQMMLWKVEIPCKDKLLSILNEMFHKGEDIKHNLSEELDPVDPFSEYFPIDYQPPPKTIHIIVQLPPLTTTTKWLYLSNKKFAVHFVSHSLFILSATTLAAILSLQKPISPYRQIFRHKFYDRKRAMDKIVKVSNNNYIKRKDQHFILK</sequence>
<feature type="transmembrane region" description="Helical" evidence="4">
    <location>
        <begin position="125"/>
        <end position="148"/>
    </location>
</feature>
<evidence type="ECO:0000313" key="7">
    <source>
        <dbReference type="Proteomes" id="UP001153678"/>
    </source>
</evidence>
<keyword evidence="4" id="KW-0812">Transmembrane</keyword>
<evidence type="ECO:0000256" key="2">
    <source>
        <dbReference type="ARBA" id="ARBA00004613"/>
    </source>
</evidence>
<keyword evidence="7" id="KW-1185">Reference proteome</keyword>
<keyword evidence="4" id="KW-0472">Membrane</keyword>
<comment type="subcellular location">
    <subcellularLocation>
        <location evidence="1">Host cell</location>
    </subcellularLocation>
    <subcellularLocation>
        <location evidence="2">Secreted</location>
    </subcellularLocation>
</comment>
<evidence type="ECO:0000313" key="6">
    <source>
        <dbReference type="EMBL" id="CAI2171383.1"/>
    </source>
</evidence>
<dbReference type="GO" id="GO:0043657">
    <property type="term" value="C:host cell"/>
    <property type="evidence" value="ECO:0007669"/>
    <property type="project" value="UniProtKB-SubCell"/>
</dbReference>
<protein>
    <submittedName>
        <fullName evidence="6">14237_t:CDS:1</fullName>
    </submittedName>
</protein>
<keyword evidence="3" id="KW-0964">Secreted</keyword>
<dbReference type="AlphaFoldDB" id="A0A9W4SK03"/>
<accession>A0A9W4SK03</accession>
<organism evidence="6 7">
    <name type="scientific">Funneliformis geosporum</name>
    <dbReference type="NCBI Taxonomy" id="1117311"/>
    <lineage>
        <taxon>Eukaryota</taxon>
        <taxon>Fungi</taxon>
        <taxon>Fungi incertae sedis</taxon>
        <taxon>Mucoromycota</taxon>
        <taxon>Glomeromycotina</taxon>
        <taxon>Glomeromycetes</taxon>
        <taxon>Glomerales</taxon>
        <taxon>Glomeraceae</taxon>
        <taxon>Funneliformis</taxon>
    </lineage>
</organism>
<evidence type="ECO:0000256" key="3">
    <source>
        <dbReference type="ARBA" id="ARBA00022525"/>
    </source>
</evidence>